<keyword evidence="1" id="KW-0812">Transmembrane</keyword>
<accession>A0AAW3JMN3</accession>
<keyword evidence="1" id="KW-1133">Transmembrane helix</keyword>
<feature type="transmembrane region" description="Helical" evidence="1">
    <location>
        <begin position="130"/>
        <end position="150"/>
    </location>
</feature>
<gene>
    <name evidence="2" type="ORF">APZ18_13200</name>
</gene>
<dbReference type="EMBL" id="LLKB01000006">
    <property type="protein sequence ID" value="KQC84263.1"/>
    <property type="molecule type" value="Genomic_DNA"/>
</dbReference>
<reference evidence="2 3" key="1">
    <citation type="submission" date="2015-10" db="EMBL/GenBank/DDBJ databases">
        <title>Butyribacter intestini gen. nov., sp. nov., a butyric acid-producing bacterium of the family Lachnospiraceae isolated from the human faeces.</title>
        <authorList>
            <person name="Zou Y."/>
            <person name="Xue W."/>
            <person name="Luo G."/>
            <person name="Lv M."/>
        </authorList>
    </citation>
    <scope>NUCLEOTIDE SEQUENCE [LARGE SCALE GENOMIC DNA]</scope>
    <source>
        <strain evidence="2 3">TF01-11</strain>
    </source>
</reference>
<keyword evidence="3" id="KW-1185">Reference proteome</keyword>
<sequence>MSQAKEINHELNIISRYMGLIISKYLIFALLIITLYPMNIIPGYILLAGIIFPAALRFAVNLETSPDKNTASQKKADVSDRECFFTLSQTAKKYNFSYKKYKAENYNFILISLLLVVWQNVLIQKNVFSYPVNIIPSFMLIIYIISRFLAKIIFHYKIHHDFINLNI</sequence>
<feature type="transmembrane region" description="Helical" evidence="1">
    <location>
        <begin position="106"/>
        <end position="124"/>
    </location>
</feature>
<evidence type="ECO:0000313" key="2">
    <source>
        <dbReference type="EMBL" id="KQC84263.1"/>
    </source>
</evidence>
<proteinExistence type="predicted"/>
<dbReference type="Proteomes" id="UP000050833">
    <property type="component" value="Unassembled WGS sequence"/>
</dbReference>
<evidence type="ECO:0000313" key="3">
    <source>
        <dbReference type="Proteomes" id="UP000050833"/>
    </source>
</evidence>
<keyword evidence="1" id="KW-0472">Membrane</keyword>
<protein>
    <submittedName>
        <fullName evidence="2">Uncharacterized protein</fullName>
    </submittedName>
</protein>
<dbReference type="AlphaFoldDB" id="A0AAW3JMN3"/>
<dbReference type="RefSeq" id="WP_055945755.1">
    <property type="nucleotide sequence ID" value="NZ_JAQDCV010000003.1"/>
</dbReference>
<feature type="transmembrane region" description="Helical" evidence="1">
    <location>
        <begin position="44"/>
        <end position="60"/>
    </location>
</feature>
<evidence type="ECO:0000256" key="1">
    <source>
        <dbReference type="SAM" id="Phobius"/>
    </source>
</evidence>
<comment type="caution">
    <text evidence="2">The sequence shown here is derived from an EMBL/GenBank/DDBJ whole genome shotgun (WGS) entry which is preliminary data.</text>
</comment>
<feature type="transmembrane region" description="Helical" evidence="1">
    <location>
        <begin position="21"/>
        <end position="38"/>
    </location>
</feature>
<name>A0AAW3JMN3_9FIRM</name>
<organism evidence="2 3">
    <name type="scientific">Butyribacter intestini</name>
    <dbReference type="NCBI Taxonomy" id="1703332"/>
    <lineage>
        <taxon>Bacteria</taxon>
        <taxon>Bacillati</taxon>
        <taxon>Bacillota</taxon>
        <taxon>Clostridia</taxon>
        <taxon>Lachnospirales</taxon>
        <taxon>Lachnospiraceae</taxon>
        <taxon>Butyribacter</taxon>
    </lineage>
</organism>